<dbReference type="GO" id="GO:0003964">
    <property type="term" value="F:RNA-directed DNA polymerase activity"/>
    <property type="evidence" value="ECO:0007669"/>
    <property type="project" value="UniProtKB-KW"/>
</dbReference>
<keyword evidence="1" id="KW-0808">Transferase</keyword>
<keyword evidence="8" id="KW-0812">Transmembrane</keyword>
<evidence type="ECO:0000256" key="8">
    <source>
        <dbReference type="SAM" id="Phobius"/>
    </source>
</evidence>
<feature type="coiled-coil region" evidence="7">
    <location>
        <begin position="64"/>
        <end position="120"/>
    </location>
</feature>
<dbReference type="SUPFAM" id="SSF53098">
    <property type="entry name" value="Ribonuclease H-like"/>
    <property type="match status" value="1"/>
</dbReference>
<evidence type="ECO:0000256" key="7">
    <source>
        <dbReference type="SAM" id="Coils"/>
    </source>
</evidence>
<keyword evidence="11" id="KW-1185">Reference proteome</keyword>
<evidence type="ECO:0000256" key="2">
    <source>
        <dbReference type="ARBA" id="ARBA00022695"/>
    </source>
</evidence>
<evidence type="ECO:0000256" key="4">
    <source>
        <dbReference type="ARBA" id="ARBA00022759"/>
    </source>
</evidence>
<keyword evidence="8" id="KW-1133">Transmembrane helix</keyword>
<evidence type="ECO:0000259" key="9">
    <source>
        <dbReference type="PROSITE" id="PS50994"/>
    </source>
</evidence>
<dbReference type="Proteomes" id="UP000265515">
    <property type="component" value="Unassembled WGS sequence"/>
</dbReference>
<keyword evidence="2" id="KW-0548">Nucleotidyltransferase</keyword>
<keyword evidence="4" id="KW-0255">Endonuclease</keyword>
<dbReference type="OrthoDB" id="1751703at2759"/>
<dbReference type="PROSITE" id="PS50994">
    <property type="entry name" value="INTEGRASE"/>
    <property type="match status" value="1"/>
</dbReference>
<protein>
    <recommendedName>
        <fullName evidence="9">Integrase catalytic domain-containing protein</fullName>
    </recommendedName>
</protein>
<dbReference type="SUPFAM" id="SSF56672">
    <property type="entry name" value="DNA/RNA polymerases"/>
    <property type="match status" value="1"/>
</dbReference>
<dbReference type="EMBL" id="BFEA01000060">
    <property type="protein sequence ID" value="GBG65274.1"/>
    <property type="molecule type" value="Genomic_DNA"/>
</dbReference>
<name>A0A388K5E2_CHABU</name>
<evidence type="ECO:0000256" key="6">
    <source>
        <dbReference type="ARBA" id="ARBA00022918"/>
    </source>
</evidence>
<keyword evidence="7" id="KW-0175">Coiled coil</keyword>
<evidence type="ECO:0000256" key="3">
    <source>
        <dbReference type="ARBA" id="ARBA00022722"/>
    </source>
</evidence>
<keyword evidence="3" id="KW-0540">Nuclease</keyword>
<keyword evidence="6" id="KW-0695">RNA-directed DNA polymerase</keyword>
<dbReference type="Gene3D" id="1.10.340.70">
    <property type="match status" value="1"/>
</dbReference>
<dbReference type="InterPro" id="IPR001584">
    <property type="entry name" value="Integrase_cat-core"/>
</dbReference>
<reference evidence="10 11" key="1">
    <citation type="journal article" date="2018" name="Cell">
        <title>The Chara Genome: Secondary Complexity and Implications for Plant Terrestrialization.</title>
        <authorList>
            <person name="Nishiyama T."/>
            <person name="Sakayama H."/>
            <person name="Vries J.D."/>
            <person name="Buschmann H."/>
            <person name="Saint-Marcoux D."/>
            <person name="Ullrich K.K."/>
            <person name="Haas F.B."/>
            <person name="Vanderstraeten L."/>
            <person name="Becker D."/>
            <person name="Lang D."/>
            <person name="Vosolsobe S."/>
            <person name="Rombauts S."/>
            <person name="Wilhelmsson P.K.I."/>
            <person name="Janitza P."/>
            <person name="Kern R."/>
            <person name="Heyl A."/>
            <person name="Rumpler F."/>
            <person name="Villalobos L.I.A.C."/>
            <person name="Clay J.M."/>
            <person name="Skokan R."/>
            <person name="Toyoda A."/>
            <person name="Suzuki Y."/>
            <person name="Kagoshima H."/>
            <person name="Schijlen E."/>
            <person name="Tajeshwar N."/>
            <person name="Catarino B."/>
            <person name="Hetherington A.J."/>
            <person name="Saltykova A."/>
            <person name="Bonnot C."/>
            <person name="Breuninger H."/>
            <person name="Symeonidi A."/>
            <person name="Radhakrishnan G.V."/>
            <person name="Van Nieuwerburgh F."/>
            <person name="Deforce D."/>
            <person name="Chang C."/>
            <person name="Karol K.G."/>
            <person name="Hedrich R."/>
            <person name="Ulvskov P."/>
            <person name="Glockner G."/>
            <person name="Delwiche C.F."/>
            <person name="Petrasek J."/>
            <person name="Van de Peer Y."/>
            <person name="Friml J."/>
            <person name="Beilby M."/>
            <person name="Dolan L."/>
            <person name="Kohara Y."/>
            <person name="Sugano S."/>
            <person name="Fujiyama A."/>
            <person name="Delaux P.-M."/>
            <person name="Quint M."/>
            <person name="TheiBen G."/>
            <person name="Hagemann M."/>
            <person name="Harholt J."/>
            <person name="Dunand C."/>
            <person name="Zachgo S."/>
            <person name="Langdale J."/>
            <person name="Maumus F."/>
            <person name="Straeten D.V.D."/>
            <person name="Gould S.B."/>
            <person name="Rensing S.A."/>
        </authorList>
    </citation>
    <scope>NUCLEOTIDE SEQUENCE [LARGE SCALE GENOMIC DNA]</scope>
    <source>
        <strain evidence="10 11">S276</strain>
    </source>
</reference>
<dbReference type="InterPro" id="IPR043502">
    <property type="entry name" value="DNA/RNA_pol_sf"/>
</dbReference>
<sequence>MDDYPMYGLLVGFSLWGTLWCLLFPLGFWNTFTCRVDTRGGASTTPYTPEQEEEAARILAEQKAKKEKREVVKQAKKLALLQEQAAKRKKLEEELERVKEEEKMKAVDAEEEEEKKVEEEVPLIRRSVRDRGETSGTKKEDSWLEKKVFEWVANLSLGEEEEAMLYVPREEQEAVVKKLEAEEDPLKRQTTEEGKKLRKLRLPRERKKRMEAASKAAKELEEVKQLRVQMEAQAELKEKMEVMAKSIGRLAQAEERQYQFKRSQDIVVQSIRLGFREFAREMLCTKTMTMDIGPEFMSARMPSEKIATSTYERELYTLREALDHWKHYLLGRHFKVYSDHETLSWLKTQAKMTPKLTRWATELDQDDFELKPVKGKYIADAPSRRADYFGAIVHYLEIGRDLQQKVREAYAQDPIYSDLLKRVREAPKSEPEIRSLILGECHDTEGHFGWQKTLANLMHAYIWPGMKADFIEYVRSCEVCQRNKTTTQAPLGLLRPLPIPDRPGDSGSVDFMDTQVKTMHGKSQVMVIVDRFSKYAVLVPLPAEARADLVV</sequence>
<dbReference type="Gramene" id="GBG65274">
    <property type="protein sequence ID" value="GBG65274"/>
    <property type="gene ID" value="CBR_g50316"/>
</dbReference>
<proteinExistence type="predicted"/>
<keyword evidence="8" id="KW-0472">Membrane</keyword>
<dbReference type="CDD" id="cd09274">
    <property type="entry name" value="RNase_HI_RT_Ty3"/>
    <property type="match status" value="1"/>
</dbReference>
<evidence type="ECO:0000256" key="1">
    <source>
        <dbReference type="ARBA" id="ARBA00022679"/>
    </source>
</evidence>
<gene>
    <name evidence="10" type="ORF">CBR_g50316</name>
</gene>
<dbReference type="InterPro" id="IPR041373">
    <property type="entry name" value="RT_RNaseH"/>
</dbReference>
<dbReference type="InterPro" id="IPR012337">
    <property type="entry name" value="RNaseH-like_sf"/>
</dbReference>
<dbReference type="GO" id="GO:0016787">
    <property type="term" value="F:hydrolase activity"/>
    <property type="evidence" value="ECO:0007669"/>
    <property type="project" value="UniProtKB-KW"/>
</dbReference>
<comment type="caution">
    <text evidence="10">The sequence shown here is derived from an EMBL/GenBank/DDBJ whole genome shotgun (WGS) entry which is preliminary data.</text>
</comment>
<organism evidence="10 11">
    <name type="scientific">Chara braunii</name>
    <name type="common">Braun's stonewort</name>
    <dbReference type="NCBI Taxonomy" id="69332"/>
    <lineage>
        <taxon>Eukaryota</taxon>
        <taxon>Viridiplantae</taxon>
        <taxon>Streptophyta</taxon>
        <taxon>Charophyceae</taxon>
        <taxon>Charales</taxon>
        <taxon>Characeae</taxon>
        <taxon>Chara</taxon>
    </lineage>
</organism>
<accession>A0A388K5E2</accession>
<feature type="domain" description="Integrase catalytic" evidence="9">
    <location>
        <begin position="499"/>
        <end position="551"/>
    </location>
</feature>
<dbReference type="GO" id="GO:0004519">
    <property type="term" value="F:endonuclease activity"/>
    <property type="evidence" value="ECO:0007669"/>
    <property type="project" value="UniProtKB-KW"/>
</dbReference>
<feature type="transmembrane region" description="Helical" evidence="8">
    <location>
        <begin position="7"/>
        <end position="29"/>
    </location>
</feature>
<evidence type="ECO:0000313" key="10">
    <source>
        <dbReference type="EMBL" id="GBG65274.1"/>
    </source>
</evidence>
<keyword evidence="5" id="KW-0378">Hydrolase</keyword>
<evidence type="ECO:0000313" key="11">
    <source>
        <dbReference type="Proteomes" id="UP000265515"/>
    </source>
</evidence>
<feature type="coiled-coil region" evidence="7">
    <location>
        <begin position="213"/>
        <end position="240"/>
    </location>
</feature>
<dbReference type="Pfam" id="PF17921">
    <property type="entry name" value="Integrase_H2C2"/>
    <property type="match status" value="1"/>
</dbReference>
<dbReference type="Pfam" id="PF17917">
    <property type="entry name" value="RT_RNaseH"/>
    <property type="match status" value="1"/>
</dbReference>
<evidence type="ECO:0000256" key="5">
    <source>
        <dbReference type="ARBA" id="ARBA00022801"/>
    </source>
</evidence>
<dbReference type="PANTHER" id="PTHR35046">
    <property type="entry name" value="ZINC KNUCKLE (CCHC-TYPE) FAMILY PROTEIN"/>
    <property type="match status" value="1"/>
</dbReference>
<dbReference type="InterPro" id="IPR041588">
    <property type="entry name" value="Integrase_H2C2"/>
</dbReference>
<dbReference type="PANTHER" id="PTHR35046:SF23">
    <property type="entry name" value="NUCLEOTIDYLTRANSFERASE, RIBONUCLEASE H"/>
    <property type="match status" value="1"/>
</dbReference>
<dbReference type="GO" id="GO:0015074">
    <property type="term" value="P:DNA integration"/>
    <property type="evidence" value="ECO:0007669"/>
    <property type="project" value="InterPro"/>
</dbReference>
<dbReference type="AlphaFoldDB" id="A0A388K5E2"/>